<dbReference type="AlphaFoldDB" id="A0A975BWM1"/>
<accession>A0A975BWM1</accession>
<name>A0A975BWM1_9BACT</name>
<gene>
    <name evidence="1" type="ORF">dnm_089600</name>
</gene>
<dbReference type="EMBL" id="CP061800">
    <property type="protein sequence ID" value="QTA92867.1"/>
    <property type="molecule type" value="Genomic_DNA"/>
</dbReference>
<evidence type="ECO:0000313" key="2">
    <source>
        <dbReference type="Proteomes" id="UP000663722"/>
    </source>
</evidence>
<dbReference type="KEGG" id="dmm:dnm_089600"/>
<protein>
    <submittedName>
        <fullName evidence="1">Uncharacterized protein</fullName>
    </submittedName>
</protein>
<evidence type="ECO:0000313" key="1">
    <source>
        <dbReference type="EMBL" id="QTA92867.1"/>
    </source>
</evidence>
<sequence length="135" mass="15711">MILHDKTYRLPGVGRWAHAWRVRVIDLSVSQPDMIHFRPVILFAVRSKGRILKTNCAESLGKWVCKELKLDIEHLLWIEHFPNTPEPMRVAKFQLKPLFGDDIYSVQWRPAISNEIQAIRPFIPDIENITINATS</sequence>
<organism evidence="1 2">
    <name type="scientific">Desulfonema magnum</name>
    <dbReference type="NCBI Taxonomy" id="45655"/>
    <lineage>
        <taxon>Bacteria</taxon>
        <taxon>Pseudomonadati</taxon>
        <taxon>Thermodesulfobacteriota</taxon>
        <taxon>Desulfobacteria</taxon>
        <taxon>Desulfobacterales</taxon>
        <taxon>Desulfococcaceae</taxon>
        <taxon>Desulfonema</taxon>
    </lineage>
</organism>
<dbReference type="RefSeq" id="WP_207680055.1">
    <property type="nucleotide sequence ID" value="NZ_CP061800.1"/>
</dbReference>
<reference evidence="1" key="1">
    <citation type="journal article" date="2021" name="Microb. Physiol.">
        <title>Proteogenomic Insights into the Physiology of Marine, Sulfate-Reducing, Filamentous Desulfonema limicola and Desulfonema magnum.</title>
        <authorList>
            <person name="Schnaars V."/>
            <person name="Wohlbrand L."/>
            <person name="Scheve S."/>
            <person name="Hinrichs C."/>
            <person name="Reinhardt R."/>
            <person name="Rabus R."/>
        </authorList>
    </citation>
    <scope>NUCLEOTIDE SEQUENCE</scope>
    <source>
        <strain evidence="1">4be13</strain>
    </source>
</reference>
<proteinExistence type="predicted"/>
<dbReference type="Proteomes" id="UP000663722">
    <property type="component" value="Chromosome"/>
</dbReference>
<keyword evidence="2" id="KW-1185">Reference proteome</keyword>